<dbReference type="InterPro" id="IPR018076">
    <property type="entry name" value="T2SS_GspF_dom"/>
</dbReference>
<keyword evidence="4 6" id="KW-1133">Transmembrane helix</keyword>
<dbReference type="STRING" id="1581420.AAW00_13765"/>
<keyword evidence="2" id="KW-1003">Cell membrane</keyword>
<dbReference type="InterPro" id="IPR042094">
    <property type="entry name" value="T2SS_GspF_sf"/>
</dbReference>
<dbReference type="AlphaFoldDB" id="A0A0G9MKM5"/>
<accession>A0A0G9MKM5</accession>
<evidence type="ECO:0000256" key="6">
    <source>
        <dbReference type="SAM" id="Phobius"/>
    </source>
</evidence>
<dbReference type="PATRIC" id="fig|1581420.6.peg.2816"/>
<dbReference type="GO" id="GO:0005886">
    <property type="term" value="C:plasma membrane"/>
    <property type="evidence" value="ECO:0007669"/>
    <property type="project" value="UniProtKB-SubCell"/>
</dbReference>
<evidence type="ECO:0000259" key="7">
    <source>
        <dbReference type="Pfam" id="PF00482"/>
    </source>
</evidence>
<keyword evidence="10" id="KW-1185">Reference proteome</keyword>
<evidence type="ECO:0000256" key="5">
    <source>
        <dbReference type="ARBA" id="ARBA00023136"/>
    </source>
</evidence>
<evidence type="ECO:0000256" key="1">
    <source>
        <dbReference type="ARBA" id="ARBA00004651"/>
    </source>
</evidence>
<dbReference type="PANTHER" id="PTHR35007">
    <property type="entry name" value="INTEGRAL MEMBRANE PROTEIN-RELATED"/>
    <property type="match status" value="1"/>
</dbReference>
<evidence type="ECO:0000256" key="4">
    <source>
        <dbReference type="ARBA" id="ARBA00022989"/>
    </source>
</evidence>
<keyword evidence="5 6" id="KW-0472">Membrane</keyword>
<feature type="transmembrane region" description="Helical" evidence="6">
    <location>
        <begin position="97"/>
        <end position="117"/>
    </location>
</feature>
<dbReference type="Gene3D" id="1.20.81.30">
    <property type="entry name" value="Type II secretion system (T2SS), domain F"/>
    <property type="match status" value="1"/>
</dbReference>
<gene>
    <name evidence="9" type="ORF">AAW00_13765</name>
</gene>
<reference evidence="9 10" key="1">
    <citation type="submission" date="2015-04" db="EMBL/GenBank/DDBJ databases">
        <title>The draft genome sequence of Erythrobacter luteus KA37.</title>
        <authorList>
            <person name="Zhuang L."/>
            <person name="Liu Y."/>
            <person name="Shao Z."/>
        </authorList>
    </citation>
    <scope>NUCLEOTIDE SEQUENCE [LARGE SCALE GENOMIC DNA]</scope>
    <source>
        <strain evidence="9 10">KA37</strain>
    </source>
</reference>
<dbReference type="InterPro" id="IPR045824">
    <property type="entry name" value="T2SS_TadB-like_N"/>
</dbReference>
<feature type="transmembrane region" description="Helical" evidence="6">
    <location>
        <begin position="123"/>
        <end position="147"/>
    </location>
</feature>
<dbReference type="Proteomes" id="UP000053464">
    <property type="component" value="Unassembled WGS sequence"/>
</dbReference>
<keyword evidence="3 6" id="KW-0812">Transmembrane</keyword>
<feature type="domain" description="Type II secretion system protein TadB-like N-terminal" evidence="8">
    <location>
        <begin position="11"/>
        <end position="122"/>
    </location>
</feature>
<feature type="domain" description="Type II secretion system protein GspF" evidence="7">
    <location>
        <begin position="166"/>
        <end position="290"/>
    </location>
</feature>
<name>A0A0G9MKM5_9SPHN</name>
<dbReference type="Pfam" id="PF19360">
    <property type="entry name" value="TadB_TadC_N"/>
    <property type="match status" value="1"/>
</dbReference>
<proteinExistence type="predicted"/>
<evidence type="ECO:0000313" key="10">
    <source>
        <dbReference type="Proteomes" id="UP000053464"/>
    </source>
</evidence>
<dbReference type="EMBL" id="LBHB01000006">
    <property type="protein sequence ID" value="KLE31232.1"/>
    <property type="molecule type" value="Genomic_DNA"/>
</dbReference>
<feature type="transmembrane region" description="Helical" evidence="6">
    <location>
        <begin position="6"/>
        <end position="26"/>
    </location>
</feature>
<evidence type="ECO:0000259" key="8">
    <source>
        <dbReference type="Pfam" id="PF19360"/>
    </source>
</evidence>
<feature type="transmembrane region" description="Helical" evidence="6">
    <location>
        <begin position="305"/>
        <end position="325"/>
    </location>
</feature>
<comment type="caution">
    <text evidence="9">The sequence shown here is derived from an EMBL/GenBank/DDBJ whole genome shotgun (WGS) entry which is preliminary data.</text>
</comment>
<sequence>MSDDLLRIGVLLAIFASIFLVVQLVLNQAWSRSAHTRAVNKRLSYIKRGMNRESVVALLRKNQGSDFSGLPAILRLPLTGIQRAVSGSGISYSLGQVLFAMAVLTLVVFFLILIGIASTEFQATAGVLLLSVVISACIGIFIPLMVLSAMASRRRRRVEQQFPIALDVFVRALKAGHPIASALSLLTMEMEDPIGSEFGLVSDEISYGSNLTDALSDMAERWDSDDIRMFVVSLTVQSETGGNLAEILENLSTVIRARASLFLKVRALSSEGRMTGWLLTALPIFAFVGMFLVNPEFYLSVAGERSFIIGFISLMVMYLMGFLMIRKMVDIKV</sequence>
<dbReference type="RefSeq" id="WP_047005036.1">
    <property type="nucleotide sequence ID" value="NZ_LBHB01000006.1"/>
</dbReference>
<evidence type="ECO:0000256" key="2">
    <source>
        <dbReference type="ARBA" id="ARBA00022475"/>
    </source>
</evidence>
<dbReference type="PANTHER" id="PTHR35007:SF1">
    <property type="entry name" value="PILUS ASSEMBLY PROTEIN"/>
    <property type="match status" value="1"/>
</dbReference>
<dbReference type="Pfam" id="PF00482">
    <property type="entry name" value="T2SSF"/>
    <property type="match status" value="1"/>
</dbReference>
<comment type="subcellular location">
    <subcellularLocation>
        <location evidence="1">Cell membrane</location>
        <topology evidence="1">Multi-pass membrane protein</topology>
    </subcellularLocation>
</comment>
<protein>
    <submittedName>
        <fullName evidence="9">Secretion system protein</fullName>
    </submittedName>
</protein>
<feature type="transmembrane region" description="Helical" evidence="6">
    <location>
        <begin position="274"/>
        <end position="293"/>
    </location>
</feature>
<dbReference type="OrthoDB" id="9803381at2"/>
<organism evidence="9 10">
    <name type="scientific">Aurantiacibacter luteus</name>
    <dbReference type="NCBI Taxonomy" id="1581420"/>
    <lineage>
        <taxon>Bacteria</taxon>
        <taxon>Pseudomonadati</taxon>
        <taxon>Pseudomonadota</taxon>
        <taxon>Alphaproteobacteria</taxon>
        <taxon>Sphingomonadales</taxon>
        <taxon>Erythrobacteraceae</taxon>
        <taxon>Aurantiacibacter</taxon>
    </lineage>
</organism>
<evidence type="ECO:0000313" key="9">
    <source>
        <dbReference type="EMBL" id="KLE31232.1"/>
    </source>
</evidence>
<evidence type="ECO:0000256" key="3">
    <source>
        <dbReference type="ARBA" id="ARBA00022692"/>
    </source>
</evidence>